<protein>
    <submittedName>
        <fullName evidence="1">Epithelial membrane protein</fullName>
    </submittedName>
</protein>
<gene>
    <name evidence="1" type="ORF">OBRU01_14645</name>
</gene>
<dbReference type="Proteomes" id="UP000037510">
    <property type="component" value="Unassembled WGS sequence"/>
</dbReference>
<accession>A0A0L7KUN8</accession>
<organism evidence="1 2">
    <name type="scientific">Operophtera brumata</name>
    <name type="common">Winter moth</name>
    <name type="synonym">Phalaena brumata</name>
    <dbReference type="NCBI Taxonomy" id="104452"/>
    <lineage>
        <taxon>Eukaryota</taxon>
        <taxon>Metazoa</taxon>
        <taxon>Ecdysozoa</taxon>
        <taxon>Arthropoda</taxon>
        <taxon>Hexapoda</taxon>
        <taxon>Insecta</taxon>
        <taxon>Pterygota</taxon>
        <taxon>Neoptera</taxon>
        <taxon>Endopterygota</taxon>
        <taxon>Lepidoptera</taxon>
        <taxon>Glossata</taxon>
        <taxon>Ditrysia</taxon>
        <taxon>Geometroidea</taxon>
        <taxon>Geometridae</taxon>
        <taxon>Larentiinae</taxon>
        <taxon>Operophtera</taxon>
    </lineage>
</organism>
<name>A0A0L7KUN8_OPEBR</name>
<proteinExistence type="predicted"/>
<comment type="caution">
    <text evidence="1">The sequence shown here is derived from an EMBL/GenBank/DDBJ whole genome shotgun (WGS) entry which is preliminary data.</text>
</comment>
<evidence type="ECO:0000313" key="2">
    <source>
        <dbReference type="Proteomes" id="UP000037510"/>
    </source>
</evidence>
<reference evidence="1 2" key="1">
    <citation type="journal article" date="2015" name="Genome Biol. Evol.">
        <title>The genome of winter moth (Operophtera brumata) provides a genomic perspective on sexual dimorphism and phenology.</title>
        <authorList>
            <person name="Derks M.F."/>
            <person name="Smit S."/>
            <person name="Salis L."/>
            <person name="Schijlen E."/>
            <person name="Bossers A."/>
            <person name="Mateman C."/>
            <person name="Pijl A.S."/>
            <person name="de Ridder D."/>
            <person name="Groenen M.A."/>
            <person name="Visser M.E."/>
            <person name="Megens H.J."/>
        </authorList>
    </citation>
    <scope>NUCLEOTIDE SEQUENCE [LARGE SCALE GENOMIC DNA]</scope>
    <source>
        <strain evidence="1">WM2013NL</strain>
        <tissue evidence="1">Head and thorax</tissue>
    </source>
</reference>
<sequence length="124" mass="14640">MILLGFSLLAFVFVRTYKSFLLGQNRLEIAEIGRETLRRSSIVYNQRQLTREKAYHNLNQIHHPKLQELVFVKDLSQSMEEFKTILKTEFVKCSFTDVERESLLRSDNAFILSEHRNKRFSLGS</sequence>
<dbReference type="AlphaFoldDB" id="A0A0L7KUN8"/>
<dbReference type="EMBL" id="JTDY01005460">
    <property type="protein sequence ID" value="KOB66978.1"/>
    <property type="molecule type" value="Genomic_DNA"/>
</dbReference>
<keyword evidence="2" id="KW-1185">Reference proteome</keyword>
<evidence type="ECO:0000313" key="1">
    <source>
        <dbReference type="EMBL" id="KOB66978.1"/>
    </source>
</evidence>